<evidence type="ECO:0000313" key="1">
    <source>
        <dbReference type="EMBL" id="EOA87742.1"/>
    </source>
</evidence>
<reference evidence="1 2" key="2">
    <citation type="journal article" date="2013" name="PLoS Genet.">
        <title>Comparative genome structure, secondary metabolite, and effector coding capacity across Cochliobolus pathogens.</title>
        <authorList>
            <person name="Condon B.J."/>
            <person name="Leng Y."/>
            <person name="Wu D."/>
            <person name="Bushley K.E."/>
            <person name="Ohm R.A."/>
            <person name="Otillar R."/>
            <person name="Martin J."/>
            <person name="Schackwitz W."/>
            <person name="Grimwood J."/>
            <person name="MohdZainudin N."/>
            <person name="Xue C."/>
            <person name="Wang R."/>
            <person name="Manning V.A."/>
            <person name="Dhillon B."/>
            <person name="Tu Z.J."/>
            <person name="Steffenson B.J."/>
            <person name="Salamov A."/>
            <person name="Sun H."/>
            <person name="Lowry S."/>
            <person name="LaButti K."/>
            <person name="Han J."/>
            <person name="Copeland A."/>
            <person name="Lindquist E."/>
            <person name="Barry K."/>
            <person name="Schmutz J."/>
            <person name="Baker S.E."/>
            <person name="Ciuffetti L.M."/>
            <person name="Grigoriev I.V."/>
            <person name="Zhong S."/>
            <person name="Turgeon B.G."/>
        </authorList>
    </citation>
    <scope>NUCLEOTIDE SEQUENCE [LARGE SCALE GENOMIC DNA]</scope>
    <source>
        <strain evidence="2">28A</strain>
    </source>
</reference>
<dbReference type="Proteomes" id="UP000016935">
    <property type="component" value="Unassembled WGS sequence"/>
</dbReference>
<reference evidence="1 2" key="1">
    <citation type="journal article" date="2012" name="PLoS Pathog.">
        <title>Diverse lifestyles and strategies of plant pathogenesis encoded in the genomes of eighteen Dothideomycetes fungi.</title>
        <authorList>
            <person name="Ohm R.A."/>
            <person name="Feau N."/>
            <person name="Henrissat B."/>
            <person name="Schoch C.L."/>
            <person name="Horwitz B.A."/>
            <person name="Barry K.W."/>
            <person name="Condon B.J."/>
            <person name="Copeland A.C."/>
            <person name="Dhillon B."/>
            <person name="Glaser F."/>
            <person name="Hesse C.N."/>
            <person name="Kosti I."/>
            <person name="LaButti K."/>
            <person name="Lindquist E.A."/>
            <person name="Lucas S."/>
            <person name="Salamov A.A."/>
            <person name="Bradshaw R.E."/>
            <person name="Ciuffetti L."/>
            <person name="Hamelin R.C."/>
            <person name="Kema G.H.J."/>
            <person name="Lawrence C."/>
            <person name="Scott J.A."/>
            <person name="Spatafora J.W."/>
            <person name="Turgeon B.G."/>
            <person name="de Wit P.J.G.M."/>
            <person name="Zhong S."/>
            <person name="Goodwin S.B."/>
            <person name="Grigoriev I.V."/>
        </authorList>
    </citation>
    <scope>NUCLEOTIDE SEQUENCE [LARGE SCALE GENOMIC DNA]</scope>
    <source>
        <strain evidence="2">28A</strain>
    </source>
</reference>
<accession>R0KI82</accession>
<dbReference type="AlphaFoldDB" id="R0KI82"/>
<keyword evidence="2" id="KW-1185">Reference proteome</keyword>
<gene>
    <name evidence="1" type="ORF">SETTUDRAFT_168887</name>
</gene>
<evidence type="ECO:0000313" key="2">
    <source>
        <dbReference type="Proteomes" id="UP000016935"/>
    </source>
</evidence>
<organism evidence="1 2">
    <name type="scientific">Exserohilum turcicum (strain 28A)</name>
    <name type="common">Northern leaf blight fungus</name>
    <name type="synonym">Setosphaeria turcica</name>
    <dbReference type="NCBI Taxonomy" id="671987"/>
    <lineage>
        <taxon>Eukaryota</taxon>
        <taxon>Fungi</taxon>
        <taxon>Dikarya</taxon>
        <taxon>Ascomycota</taxon>
        <taxon>Pezizomycotina</taxon>
        <taxon>Dothideomycetes</taxon>
        <taxon>Pleosporomycetidae</taxon>
        <taxon>Pleosporales</taxon>
        <taxon>Pleosporineae</taxon>
        <taxon>Pleosporaceae</taxon>
        <taxon>Exserohilum</taxon>
    </lineage>
</organism>
<dbReference type="RefSeq" id="XP_008024626.1">
    <property type="nucleotide sequence ID" value="XM_008026435.1"/>
</dbReference>
<dbReference type="GeneID" id="19400705"/>
<dbReference type="OrthoDB" id="3752531at2759"/>
<sequence>MKSGIKIERLEEVEEVVNVEIPPGKSRVIFNIEQHAELITLIKQTTSKSPGVIILGGCYSYTMVIVESTQDLKYTIDRKDPGEGNLIKGQDGGFAVQVESGRLVGMVFAWKP</sequence>
<dbReference type="HOGENOM" id="CLU_2084444_0_0_1"/>
<name>R0KI82_EXST2</name>
<protein>
    <submittedName>
        <fullName evidence="1">Uncharacterized protein</fullName>
    </submittedName>
</protein>
<dbReference type="EMBL" id="KB908570">
    <property type="protein sequence ID" value="EOA87742.1"/>
    <property type="molecule type" value="Genomic_DNA"/>
</dbReference>
<proteinExistence type="predicted"/>